<reference evidence="1 2" key="1">
    <citation type="journal article" date="2001" name="Proc. Natl. Acad. Sci. U.S.A.">
        <title>Complete genomic sequence of Pasteurella multocida Pm70.</title>
        <authorList>
            <person name="May B.J."/>
            <person name="Zhang Q."/>
            <person name="Li L.L."/>
            <person name="Paustian M.L."/>
            <person name="Whittam T.S."/>
            <person name="Kapur V."/>
        </authorList>
    </citation>
    <scope>NUCLEOTIDE SEQUENCE [LARGE SCALE GENOMIC DNA]</scope>
    <source>
        <strain evidence="1 2">Pm70</strain>
    </source>
</reference>
<dbReference type="SUPFAM" id="SSF54593">
    <property type="entry name" value="Glyoxalase/Bleomycin resistance protein/Dihydroxybiphenyl dioxygenase"/>
    <property type="match status" value="1"/>
</dbReference>
<dbReference type="PANTHER" id="PTHR37519:SF1">
    <property type="entry name" value="DIHYDROXYBIPHENYL DIOXYGENASE DOMAIN-CONTAINING PROTEIN"/>
    <property type="match status" value="1"/>
</dbReference>
<proteinExistence type="predicted"/>
<dbReference type="HOGENOM" id="CLU_122770_0_0_6"/>
<dbReference type="Proteomes" id="UP000000809">
    <property type="component" value="Chromosome"/>
</dbReference>
<dbReference type="GO" id="GO:0005829">
    <property type="term" value="C:cytosol"/>
    <property type="evidence" value="ECO:0007669"/>
    <property type="project" value="TreeGrafter"/>
</dbReference>
<gene>
    <name evidence="1" type="ordered locus">PM0552</name>
</gene>
<dbReference type="InterPro" id="IPR010393">
    <property type="entry name" value="DUF991_YecM-like"/>
</dbReference>
<evidence type="ECO:0000313" key="1">
    <source>
        <dbReference type="EMBL" id="AAK02636.1"/>
    </source>
</evidence>
<dbReference type="PANTHER" id="PTHR37519">
    <property type="match status" value="1"/>
</dbReference>
<dbReference type="STRING" id="272843.PM0552"/>
<dbReference type="InterPro" id="IPR029068">
    <property type="entry name" value="Glyas_Bleomycin-R_OHBP_Dase"/>
</dbReference>
<protein>
    <recommendedName>
        <fullName evidence="3">VOC family protein</fullName>
    </recommendedName>
</protein>
<keyword evidence="2" id="KW-1185">Reference proteome</keyword>
<dbReference type="Pfam" id="PF06185">
    <property type="entry name" value="YecM"/>
    <property type="match status" value="1"/>
</dbReference>
<accession>Q9CN85</accession>
<dbReference type="AlphaFoldDB" id="Q9CN85"/>
<dbReference type="Gene3D" id="3.10.180.10">
    <property type="entry name" value="2,3-Dihydroxybiphenyl 1,2-Dioxygenase, domain 1"/>
    <property type="match status" value="1"/>
</dbReference>
<evidence type="ECO:0008006" key="3">
    <source>
        <dbReference type="Google" id="ProtNLM"/>
    </source>
</evidence>
<dbReference type="NCBIfam" id="NF008680">
    <property type="entry name" value="PRK11700.1-3"/>
    <property type="match status" value="1"/>
</dbReference>
<dbReference type="EnsemblBacteria" id="AAK02636">
    <property type="protein sequence ID" value="AAK02636"/>
    <property type="gene ID" value="PM0552"/>
</dbReference>
<dbReference type="EMBL" id="AE004439">
    <property type="protein sequence ID" value="AAK02636.1"/>
    <property type="molecule type" value="Genomic_DNA"/>
</dbReference>
<organism evidence="1 2">
    <name type="scientific">Pasteurella multocida (strain Pm70)</name>
    <dbReference type="NCBI Taxonomy" id="272843"/>
    <lineage>
        <taxon>Bacteria</taxon>
        <taxon>Pseudomonadati</taxon>
        <taxon>Pseudomonadota</taxon>
        <taxon>Gammaproteobacteria</taxon>
        <taxon>Pasteurellales</taxon>
        <taxon>Pasteurellaceae</taxon>
        <taxon>Pasteurella</taxon>
    </lineage>
</organism>
<dbReference type="KEGG" id="pmu:PM0552"/>
<sequence>MIPFFPYSEKIKREKMITFNPSHDLCNQYAEHFVQFRTFEHNIQQLAEIMHLDLSQYEIDHIALRVNTEQSAKYWLTLLLKYGTILSDNLVNGRIIYLIKLDSPLLFLGQSIDVIELPFPKNKSYPVEGWEHIEIVMPFLPHETVEKWVARINHTFLWELSDNLNVKLSEPRVEGEQLLNPSIAVSFVDKQHNPTCIKVHPYHIKKIIEAE</sequence>
<evidence type="ECO:0000313" key="2">
    <source>
        <dbReference type="Proteomes" id="UP000000809"/>
    </source>
</evidence>
<name>Q9CN85_PASMU</name>